<feature type="transmembrane region" description="Helical" evidence="6">
    <location>
        <begin position="472"/>
        <end position="493"/>
    </location>
</feature>
<evidence type="ECO:0000256" key="3">
    <source>
        <dbReference type="ARBA" id="ARBA00022989"/>
    </source>
</evidence>
<dbReference type="VEuPathDB" id="VectorBase:HLOH_052474"/>
<dbReference type="Proteomes" id="UP000821853">
    <property type="component" value="Chromosome 10"/>
</dbReference>
<evidence type="ECO:0000259" key="7">
    <source>
        <dbReference type="PROSITE" id="PS50850"/>
    </source>
</evidence>
<dbReference type="InterPro" id="IPR020846">
    <property type="entry name" value="MFS_dom"/>
</dbReference>
<feature type="transmembrane region" description="Helical" evidence="6">
    <location>
        <begin position="175"/>
        <end position="198"/>
    </location>
</feature>
<keyword evidence="3 6" id="KW-1133">Transmembrane helix</keyword>
<comment type="caution">
    <text evidence="8">The sequence shown here is derived from an EMBL/GenBank/DDBJ whole genome shotgun (WGS) entry which is preliminary data.</text>
</comment>
<evidence type="ECO:0000313" key="8">
    <source>
        <dbReference type="EMBL" id="KAH9364172.1"/>
    </source>
</evidence>
<organism evidence="8 9">
    <name type="scientific">Haemaphysalis longicornis</name>
    <name type="common">Bush tick</name>
    <dbReference type="NCBI Taxonomy" id="44386"/>
    <lineage>
        <taxon>Eukaryota</taxon>
        <taxon>Metazoa</taxon>
        <taxon>Ecdysozoa</taxon>
        <taxon>Arthropoda</taxon>
        <taxon>Chelicerata</taxon>
        <taxon>Arachnida</taxon>
        <taxon>Acari</taxon>
        <taxon>Parasitiformes</taxon>
        <taxon>Ixodida</taxon>
        <taxon>Ixodoidea</taxon>
        <taxon>Ixodidae</taxon>
        <taxon>Haemaphysalinae</taxon>
        <taxon>Haemaphysalis</taxon>
    </lineage>
</organism>
<evidence type="ECO:0000256" key="5">
    <source>
        <dbReference type="SAM" id="MobiDB-lite"/>
    </source>
</evidence>
<dbReference type="Gene3D" id="1.20.1250.20">
    <property type="entry name" value="MFS general substrate transporter like domains"/>
    <property type="match status" value="1"/>
</dbReference>
<comment type="subcellular location">
    <subcellularLocation>
        <location evidence="1">Membrane</location>
        <topology evidence="1">Multi-pass membrane protein</topology>
    </subcellularLocation>
</comment>
<dbReference type="OrthoDB" id="6512568at2759"/>
<dbReference type="Pfam" id="PF00083">
    <property type="entry name" value="Sugar_tr"/>
    <property type="match status" value="1"/>
</dbReference>
<keyword evidence="4 6" id="KW-0472">Membrane</keyword>
<dbReference type="GO" id="GO:0022857">
    <property type="term" value="F:transmembrane transporter activity"/>
    <property type="evidence" value="ECO:0007669"/>
    <property type="project" value="InterPro"/>
</dbReference>
<accession>A0A9J6FQ28</accession>
<dbReference type="GO" id="GO:0016020">
    <property type="term" value="C:membrane"/>
    <property type="evidence" value="ECO:0007669"/>
    <property type="project" value="UniProtKB-SubCell"/>
</dbReference>
<dbReference type="InterPro" id="IPR036259">
    <property type="entry name" value="MFS_trans_sf"/>
</dbReference>
<proteinExistence type="predicted"/>
<evidence type="ECO:0000313" key="9">
    <source>
        <dbReference type="Proteomes" id="UP000821853"/>
    </source>
</evidence>
<protein>
    <recommendedName>
        <fullName evidence="7">Major facilitator superfamily (MFS) profile domain-containing protein</fullName>
    </recommendedName>
</protein>
<dbReference type="SUPFAM" id="SSF103473">
    <property type="entry name" value="MFS general substrate transporter"/>
    <property type="match status" value="1"/>
</dbReference>
<feature type="transmembrane region" description="Helical" evidence="6">
    <location>
        <begin position="204"/>
        <end position="223"/>
    </location>
</feature>
<feature type="transmembrane region" description="Helical" evidence="6">
    <location>
        <begin position="440"/>
        <end position="465"/>
    </location>
</feature>
<evidence type="ECO:0000256" key="1">
    <source>
        <dbReference type="ARBA" id="ARBA00004141"/>
    </source>
</evidence>
<dbReference type="EMBL" id="JABSTR010000002">
    <property type="protein sequence ID" value="KAH9364172.1"/>
    <property type="molecule type" value="Genomic_DNA"/>
</dbReference>
<feature type="compositionally biased region" description="Basic residues" evidence="5">
    <location>
        <begin position="583"/>
        <end position="600"/>
    </location>
</feature>
<keyword evidence="2 6" id="KW-0812">Transmembrane</keyword>
<name>A0A9J6FQ28_HAELO</name>
<feature type="transmembrane region" description="Helical" evidence="6">
    <location>
        <begin position="352"/>
        <end position="370"/>
    </location>
</feature>
<dbReference type="AlphaFoldDB" id="A0A9J6FQ28"/>
<feature type="transmembrane region" description="Helical" evidence="6">
    <location>
        <begin position="413"/>
        <end position="434"/>
    </location>
</feature>
<sequence>MPQLTEKRPFPCLSPKGFMIVDIETSEGFDCEEAFGSGHFQNRIVLFTAIANFVMLTHAIAFPLISTDVDHWCRQPTGWNLSANTWKSIAIPLKTDGRYSQCTVYANPGDPNDTTVVECDAWDYDLERVNTSIVSEWNMVCYRRSLKLLGNAAFMAGSIVFLLTSGYIADTFGRLPVVLGSATVLMVATLASCFAPSYPVYLGTRFLLSGCTISLYAVTGTMLAEAASCARRSTLLSVALLMGHSLADTWTVILKWVRPFHWFHIQLLAVAPTLLVTVFFLLAVESPRWLIASRRLEAAGRVMRRAAELNRVQSDGVTLLLERVERRLKTEIGMDVRTTRAADMARVARRRAAIMCLSLFCVIVAYRSLLLLRVRKSKVFPWMDWASICANLLAYCFVLKFGNLTDRTRLISIAFLNIGTLSLLGSIAALAAIWVSSLDVVSSVVLVLAEATSNATILLNIVYVIELFPTPIRAVAVCLSFVGARLGGTVGFFLPLLTRIHREDLAFVLIASVEYSAAYCFQYLPREYGTYARLADADPTPSASMDSRRFMSPVDAMKCSLSPLRLNKKSPKNSPNSHSPLRLNKKSPKNTPKKRRTRTP</sequence>
<feature type="region of interest" description="Disordered" evidence="5">
    <location>
        <begin position="562"/>
        <end position="600"/>
    </location>
</feature>
<reference evidence="8 9" key="1">
    <citation type="journal article" date="2020" name="Cell">
        <title>Large-Scale Comparative Analyses of Tick Genomes Elucidate Their Genetic Diversity and Vector Capacities.</title>
        <authorList>
            <consortium name="Tick Genome and Microbiome Consortium (TIGMIC)"/>
            <person name="Jia N."/>
            <person name="Wang J."/>
            <person name="Shi W."/>
            <person name="Du L."/>
            <person name="Sun Y."/>
            <person name="Zhan W."/>
            <person name="Jiang J.F."/>
            <person name="Wang Q."/>
            <person name="Zhang B."/>
            <person name="Ji P."/>
            <person name="Bell-Sakyi L."/>
            <person name="Cui X.M."/>
            <person name="Yuan T.T."/>
            <person name="Jiang B.G."/>
            <person name="Yang W.F."/>
            <person name="Lam T.T."/>
            <person name="Chang Q.C."/>
            <person name="Ding S.J."/>
            <person name="Wang X.J."/>
            <person name="Zhu J.G."/>
            <person name="Ruan X.D."/>
            <person name="Zhao L."/>
            <person name="Wei J.T."/>
            <person name="Ye R.Z."/>
            <person name="Que T.C."/>
            <person name="Du C.H."/>
            <person name="Zhou Y.H."/>
            <person name="Cheng J.X."/>
            <person name="Dai P.F."/>
            <person name="Guo W.B."/>
            <person name="Han X.H."/>
            <person name="Huang E.J."/>
            <person name="Li L.F."/>
            <person name="Wei W."/>
            <person name="Gao Y.C."/>
            <person name="Liu J.Z."/>
            <person name="Shao H.Z."/>
            <person name="Wang X."/>
            <person name="Wang C.C."/>
            <person name="Yang T.C."/>
            <person name="Huo Q.B."/>
            <person name="Li W."/>
            <person name="Chen H.Y."/>
            <person name="Chen S.E."/>
            <person name="Zhou L.G."/>
            <person name="Ni X.B."/>
            <person name="Tian J.H."/>
            <person name="Sheng Y."/>
            <person name="Liu T."/>
            <person name="Pan Y.S."/>
            <person name="Xia L.Y."/>
            <person name="Li J."/>
            <person name="Zhao F."/>
            <person name="Cao W.C."/>
        </authorList>
    </citation>
    <scope>NUCLEOTIDE SEQUENCE [LARGE SCALE GENOMIC DNA]</scope>
    <source>
        <strain evidence="8">HaeL-2018</strain>
    </source>
</reference>
<feature type="transmembrane region" description="Helical" evidence="6">
    <location>
        <begin position="44"/>
        <end position="65"/>
    </location>
</feature>
<evidence type="ECO:0000256" key="6">
    <source>
        <dbReference type="SAM" id="Phobius"/>
    </source>
</evidence>
<evidence type="ECO:0000256" key="4">
    <source>
        <dbReference type="ARBA" id="ARBA00023136"/>
    </source>
</evidence>
<gene>
    <name evidence="8" type="ORF">HPB48_000810</name>
</gene>
<feature type="domain" description="Major facilitator superfamily (MFS) profile" evidence="7">
    <location>
        <begin position="44"/>
        <end position="529"/>
    </location>
</feature>
<feature type="transmembrane region" description="Helical" evidence="6">
    <location>
        <begin position="382"/>
        <end position="401"/>
    </location>
</feature>
<feature type="transmembrane region" description="Helical" evidence="6">
    <location>
        <begin position="263"/>
        <end position="284"/>
    </location>
</feature>
<evidence type="ECO:0000256" key="2">
    <source>
        <dbReference type="ARBA" id="ARBA00022692"/>
    </source>
</evidence>
<dbReference type="PROSITE" id="PS50850">
    <property type="entry name" value="MFS"/>
    <property type="match status" value="1"/>
</dbReference>
<keyword evidence="9" id="KW-1185">Reference proteome</keyword>
<feature type="transmembrane region" description="Helical" evidence="6">
    <location>
        <begin position="148"/>
        <end position="168"/>
    </location>
</feature>
<dbReference type="InterPro" id="IPR005828">
    <property type="entry name" value="MFS_sugar_transport-like"/>
</dbReference>
<dbReference type="PANTHER" id="PTHR24064">
    <property type="entry name" value="SOLUTE CARRIER FAMILY 22 MEMBER"/>
    <property type="match status" value="1"/>
</dbReference>